<evidence type="ECO:0000313" key="2">
    <source>
        <dbReference type="Proteomes" id="UP001439008"/>
    </source>
</evidence>
<dbReference type="Proteomes" id="UP001439008">
    <property type="component" value="Unassembled WGS sequence"/>
</dbReference>
<keyword evidence="2" id="KW-1185">Reference proteome</keyword>
<proteinExistence type="predicted"/>
<comment type="caution">
    <text evidence="1">The sequence shown here is derived from an EMBL/GenBank/DDBJ whole genome shotgun (WGS) entry which is preliminary data.</text>
</comment>
<dbReference type="EMBL" id="JBDODL010002152">
    <property type="protein sequence ID" value="MES1922055.1"/>
    <property type="molecule type" value="Genomic_DNA"/>
</dbReference>
<protein>
    <submittedName>
        <fullName evidence="1">Uncharacterized protein</fullName>
    </submittedName>
</protein>
<reference evidence="1 2" key="1">
    <citation type="journal article" date="2024" name="BMC Biol.">
        <title>Comparative genomics of Ascetosporea gives new insight into the evolutionary basis for animal parasitism in Rhizaria.</title>
        <authorList>
            <person name="Hiltunen Thoren M."/>
            <person name="Onut-Brannstrom I."/>
            <person name="Alfjorden A."/>
            <person name="Peckova H."/>
            <person name="Swords F."/>
            <person name="Hooper C."/>
            <person name="Holzer A.S."/>
            <person name="Bass D."/>
            <person name="Burki F."/>
        </authorList>
    </citation>
    <scope>NUCLEOTIDE SEQUENCE [LARGE SCALE GENOMIC DNA]</scope>
    <source>
        <strain evidence="1">20-A016</strain>
    </source>
</reference>
<gene>
    <name evidence="1" type="ORF">MHBO_003573</name>
</gene>
<name>A0ABV2AQV9_9EUKA</name>
<organism evidence="1 2">
    <name type="scientific">Bonamia ostreae</name>
    <dbReference type="NCBI Taxonomy" id="126728"/>
    <lineage>
        <taxon>Eukaryota</taxon>
        <taxon>Sar</taxon>
        <taxon>Rhizaria</taxon>
        <taxon>Endomyxa</taxon>
        <taxon>Ascetosporea</taxon>
        <taxon>Haplosporida</taxon>
        <taxon>Bonamia</taxon>
    </lineage>
</organism>
<evidence type="ECO:0000313" key="1">
    <source>
        <dbReference type="EMBL" id="MES1922055.1"/>
    </source>
</evidence>
<accession>A0ABV2AQV9</accession>
<sequence>MVQIKTRSSSNKPKISFVKKLKQKIIDFANFKKIVKKRKKLAKIGKKIDKKRKKIDKKLAKTDKIMGINIEGHKKIVAVLKLENEKTTLFELRKLLNEGFAKSTNHNTKKKLKNYSFLYPFPSLEVFPKNTENEVCAKNWMPIATITIEENRIKNRPSTRRIPLYQVLKSQSMLLNNLNL</sequence>